<keyword evidence="3" id="KW-1185">Reference proteome</keyword>
<evidence type="ECO:0000313" key="2">
    <source>
        <dbReference type="EMBL" id="PQM29201.1"/>
    </source>
</evidence>
<feature type="compositionally biased region" description="Basic and acidic residues" evidence="1">
    <location>
        <begin position="260"/>
        <end position="276"/>
    </location>
</feature>
<evidence type="ECO:0000256" key="1">
    <source>
        <dbReference type="SAM" id="MobiDB-lite"/>
    </source>
</evidence>
<gene>
    <name evidence="2" type="ORF">CVO77_04940</name>
</gene>
<protein>
    <submittedName>
        <fullName evidence="2">Uncharacterized protein</fullName>
    </submittedName>
</protein>
<feature type="compositionally biased region" description="Low complexity" evidence="1">
    <location>
        <begin position="229"/>
        <end position="239"/>
    </location>
</feature>
<feature type="region of interest" description="Disordered" evidence="1">
    <location>
        <begin position="1"/>
        <end position="137"/>
    </location>
</feature>
<name>A0A2S8B9W9_9SPHN</name>
<reference evidence="3" key="1">
    <citation type="submission" date="2017-11" db="EMBL/GenBank/DDBJ databases">
        <title>The complete genome sequence of Sphingopyxis pomeranensis sp. nov. strain WS5A3p.</title>
        <authorList>
            <person name="Kaminski M.A."/>
        </authorList>
    </citation>
    <scope>NUCLEOTIDE SEQUENCE [LARGE SCALE GENOMIC DNA]</scope>
    <source>
        <strain evidence="3">WS5A3p</strain>
    </source>
</reference>
<comment type="caution">
    <text evidence="2">The sequence shown here is derived from an EMBL/GenBank/DDBJ whole genome shotgun (WGS) entry which is preliminary data.</text>
</comment>
<feature type="compositionally biased region" description="Basic and acidic residues" evidence="1">
    <location>
        <begin position="213"/>
        <end position="228"/>
    </location>
</feature>
<evidence type="ECO:0000313" key="3">
    <source>
        <dbReference type="Proteomes" id="UP000238954"/>
    </source>
</evidence>
<feature type="region of interest" description="Disordered" evidence="1">
    <location>
        <begin position="151"/>
        <end position="276"/>
    </location>
</feature>
<accession>A0A2S8B9W9</accession>
<dbReference type="EMBL" id="PHFW01000002">
    <property type="protein sequence ID" value="PQM29201.1"/>
    <property type="molecule type" value="Genomic_DNA"/>
</dbReference>
<proteinExistence type="predicted"/>
<dbReference type="Pfam" id="PF14412">
    <property type="entry name" value="AHH"/>
    <property type="match status" value="1"/>
</dbReference>
<feature type="compositionally biased region" description="Basic residues" evidence="1">
    <location>
        <begin position="86"/>
        <end position="96"/>
    </location>
</feature>
<dbReference type="AlphaFoldDB" id="A0A2S8B9W9"/>
<dbReference type="InterPro" id="IPR032871">
    <property type="entry name" value="AHH_dom_containing"/>
</dbReference>
<feature type="compositionally biased region" description="Basic and acidic residues" evidence="1">
    <location>
        <begin position="165"/>
        <end position="184"/>
    </location>
</feature>
<dbReference type="Proteomes" id="UP000238954">
    <property type="component" value="Chromosome"/>
</dbReference>
<organism evidence="2 3">
    <name type="scientific">Sphingopyxis lindanitolerans</name>
    <dbReference type="NCBI Taxonomy" id="2054227"/>
    <lineage>
        <taxon>Bacteria</taxon>
        <taxon>Pseudomonadati</taxon>
        <taxon>Pseudomonadota</taxon>
        <taxon>Alphaproteobacteria</taxon>
        <taxon>Sphingomonadales</taxon>
        <taxon>Sphingomonadaceae</taxon>
        <taxon>Sphingopyxis</taxon>
    </lineage>
</organism>
<sequence>MQDRSLGQGDQRHADGKQQQADHAGGAGTPCVDRREGGRRRRSRTRGGAAPHGPSPRTPGPERSARRSADVPPAVRIGLGADRPRVGRYARPRRSAASRDQPACGAAVRNMARRRAGVGVDSRSGGRPRYAGKSGDAAARILQDDGVAGRPVRREPYFLGPGTAVDRRAPIPRGHCRDAGERHAAGAASDRLSPQRSSGRRGRPDPGTRAVRRAGDRGPDSRELDGRRNGPAAGAAGARYHLERPGHRRPALAGPRPRRMGVDGPDRWRGGRADDRSRGIRQRPLTAMRRWQGAPPPQPGFQRHHLIPVALLRRPQMAAMFRQLEIDGFALHRFDRNGLILPGCESAALSSGHALHRGPPRDYNDVLAARVEQVRVHFALHAPADLRSARRTATMRLRLLQDVMRRALTDRHGGAFWLNRRDPMRLFADRPYLDDAIGRLFGGYTKVR</sequence>